<evidence type="ECO:0000313" key="3">
    <source>
        <dbReference type="Proteomes" id="UP000076609"/>
    </source>
</evidence>
<feature type="transmembrane region" description="Helical" evidence="1">
    <location>
        <begin position="39"/>
        <end position="58"/>
    </location>
</feature>
<evidence type="ECO:0000313" key="2">
    <source>
        <dbReference type="EMBL" id="KZE14078.1"/>
    </source>
</evidence>
<keyword evidence="1" id="KW-1133">Transmembrane helix</keyword>
<name>A0ABR5YBQ6_9SPHN</name>
<dbReference type="Proteomes" id="UP000076609">
    <property type="component" value="Unassembled WGS sequence"/>
</dbReference>
<comment type="caution">
    <text evidence="2">The sequence shown here is derived from an EMBL/GenBank/DDBJ whole genome shotgun (WGS) entry which is preliminary data.</text>
</comment>
<feature type="transmembrane region" description="Helical" evidence="1">
    <location>
        <begin position="64"/>
        <end position="85"/>
    </location>
</feature>
<gene>
    <name evidence="2" type="ORF">AVT10_15105</name>
</gene>
<keyword evidence="3" id="KW-1185">Reference proteome</keyword>
<dbReference type="RefSeq" id="WP_066690324.1">
    <property type="nucleotide sequence ID" value="NZ_LQQO01000016.1"/>
</dbReference>
<reference evidence="3" key="1">
    <citation type="submission" date="2016-01" db="EMBL/GenBank/DDBJ databases">
        <title>Draft genome of Chromobacterium sp. F49.</title>
        <authorList>
            <person name="Hong K.W."/>
        </authorList>
    </citation>
    <scope>NUCLEOTIDE SEQUENCE [LARGE SCALE GENOMIC DNA]</scope>
    <source>
        <strain evidence="3">CN3</strain>
    </source>
</reference>
<evidence type="ECO:0000256" key="1">
    <source>
        <dbReference type="SAM" id="Phobius"/>
    </source>
</evidence>
<accession>A0ABR5YBQ6</accession>
<feature type="transmembrane region" description="Helical" evidence="1">
    <location>
        <begin position="143"/>
        <end position="160"/>
    </location>
</feature>
<sequence>MNIDLYESADDATLSEISRHAESLLASQLQTAIAADQRALTFSGLLVAGVAAIIAVAAGTSRPALPLVLMATLLGLAAVCSLWSARPTRWFFVGTAPVNWEADLTDPEKTLRRSKAEMVAHYDSGLYQNAEAIRHAAWAMRSALVLTGAALWVAIIWAWAQALR</sequence>
<protein>
    <submittedName>
        <fullName evidence="2">Uncharacterized protein</fullName>
    </submittedName>
</protein>
<organism evidence="2 3">
    <name type="scientific">Sphingomonas hankookensis</name>
    <dbReference type="NCBI Taxonomy" id="563996"/>
    <lineage>
        <taxon>Bacteria</taxon>
        <taxon>Pseudomonadati</taxon>
        <taxon>Pseudomonadota</taxon>
        <taxon>Alphaproteobacteria</taxon>
        <taxon>Sphingomonadales</taxon>
        <taxon>Sphingomonadaceae</taxon>
        <taxon>Sphingomonas</taxon>
    </lineage>
</organism>
<keyword evidence="1" id="KW-0812">Transmembrane</keyword>
<dbReference type="EMBL" id="LQQO01000016">
    <property type="protein sequence ID" value="KZE14078.1"/>
    <property type="molecule type" value="Genomic_DNA"/>
</dbReference>
<proteinExistence type="predicted"/>
<keyword evidence="1" id="KW-0472">Membrane</keyword>